<evidence type="ECO:0008006" key="5">
    <source>
        <dbReference type="Google" id="ProtNLM"/>
    </source>
</evidence>
<keyword evidence="2" id="KW-0812">Transmembrane</keyword>
<feature type="compositionally biased region" description="Low complexity" evidence="1">
    <location>
        <begin position="169"/>
        <end position="180"/>
    </location>
</feature>
<protein>
    <recommendedName>
        <fullName evidence="5">DUF4339 domain-containing protein</fullName>
    </recommendedName>
</protein>
<keyword evidence="2" id="KW-1133">Transmembrane helix</keyword>
<gene>
    <name evidence="3" type="ORF">FSB73_15835</name>
</gene>
<feature type="compositionally biased region" description="Low complexity" evidence="1">
    <location>
        <begin position="363"/>
        <end position="375"/>
    </location>
</feature>
<feature type="compositionally biased region" description="Polar residues" evidence="1">
    <location>
        <begin position="276"/>
        <end position="286"/>
    </location>
</feature>
<dbReference type="RefSeq" id="WP_146784313.1">
    <property type="nucleotide sequence ID" value="NZ_CP042434.1"/>
</dbReference>
<feature type="region of interest" description="Disordered" evidence="1">
    <location>
        <begin position="73"/>
        <end position="92"/>
    </location>
</feature>
<feature type="compositionally biased region" description="Polar residues" evidence="1">
    <location>
        <begin position="301"/>
        <end position="316"/>
    </location>
</feature>
<dbReference type="EMBL" id="CP042434">
    <property type="protein sequence ID" value="QEC72931.1"/>
    <property type="molecule type" value="Genomic_DNA"/>
</dbReference>
<keyword evidence="4" id="KW-1185">Reference proteome</keyword>
<feature type="transmembrane region" description="Helical" evidence="2">
    <location>
        <begin position="231"/>
        <end position="249"/>
    </location>
</feature>
<evidence type="ECO:0000256" key="2">
    <source>
        <dbReference type="SAM" id="Phobius"/>
    </source>
</evidence>
<accession>A0A5B8VP88</accession>
<dbReference type="AlphaFoldDB" id="A0A5B8VP88"/>
<name>A0A5B8VP88_9BACT</name>
<feature type="region of interest" description="Disordered" evidence="1">
    <location>
        <begin position="168"/>
        <end position="189"/>
    </location>
</feature>
<feature type="region of interest" description="Disordered" evidence="1">
    <location>
        <begin position="98"/>
        <end position="138"/>
    </location>
</feature>
<evidence type="ECO:0000313" key="4">
    <source>
        <dbReference type="Proteomes" id="UP000321291"/>
    </source>
</evidence>
<dbReference type="Proteomes" id="UP000321291">
    <property type="component" value="Chromosome"/>
</dbReference>
<organism evidence="3 4">
    <name type="scientific">Arachidicoccus ginsenosidivorans</name>
    <dbReference type="NCBI Taxonomy" id="496057"/>
    <lineage>
        <taxon>Bacteria</taxon>
        <taxon>Pseudomonadati</taxon>
        <taxon>Bacteroidota</taxon>
        <taxon>Chitinophagia</taxon>
        <taxon>Chitinophagales</taxon>
        <taxon>Chitinophagaceae</taxon>
        <taxon>Arachidicoccus</taxon>
    </lineage>
</organism>
<dbReference type="OrthoDB" id="671555at2"/>
<reference evidence="3 4" key="1">
    <citation type="journal article" date="2017" name="Int. J. Syst. Evol. Microbiol.">
        <title>Arachidicoccus ginsenosidivorans sp. nov., with ginsenoside-converting activity isolated from ginseng cultivating soil.</title>
        <authorList>
            <person name="Siddiqi M.Z."/>
            <person name="Aslam Z."/>
            <person name="Im W.T."/>
        </authorList>
    </citation>
    <scope>NUCLEOTIDE SEQUENCE [LARGE SCALE GENOMIC DNA]</scope>
    <source>
        <strain evidence="3 4">Gsoil 809</strain>
    </source>
</reference>
<keyword evidence="2" id="KW-0472">Membrane</keyword>
<dbReference type="KEGG" id="agi:FSB73_15835"/>
<sequence length="413" mass="44759">MQYWLRRNNIENGPFTREAIISQGLQTNDLIRLDGDSDWKPVSYFQELQIALQSAPKPKYKFTADKQLIEIKEGHKEGQKEGYKEKDTQLDKNQQSDITNNEQVGSGHSGVAGNSNSPFKRMPSALPKKKPAQTPPVDHTEVNATEKAKERARLIATNKIAGTEPLVGSAPAASNQASNAHLATSGNAHPKIQSRVQSLDEAPLREVKHHPTPKPVRTTAKPQNSHFFKEFFLPIIIIGAIGFLAWWGYKQFTAPKILATGLNGADSSEIALNEANQGADTQNSRPSAKPEGPAAIPVTHANGSSSKPTTGDSTHQVKPAKALSDSSQAKKATVQAAPKSTTAPAAIIKASEDKKDGEPPVTPTKQATAKTQQPTDKTDTPEVDQASKAPTKKPLLNRRQKKPPVSEITWAYH</sequence>
<evidence type="ECO:0000256" key="1">
    <source>
        <dbReference type="SAM" id="MobiDB-lite"/>
    </source>
</evidence>
<feature type="compositionally biased region" description="Basic and acidic residues" evidence="1">
    <location>
        <begin position="73"/>
        <end position="90"/>
    </location>
</feature>
<feature type="compositionally biased region" description="Polar residues" evidence="1">
    <location>
        <begin position="98"/>
        <end position="118"/>
    </location>
</feature>
<feature type="region of interest" description="Disordered" evidence="1">
    <location>
        <begin position="276"/>
        <end position="413"/>
    </location>
</feature>
<proteinExistence type="predicted"/>
<evidence type="ECO:0000313" key="3">
    <source>
        <dbReference type="EMBL" id="QEC72931.1"/>
    </source>
</evidence>